<organism evidence="3 4">
    <name type="scientific">Rhodovarius crocodyli</name>
    <dbReference type="NCBI Taxonomy" id="1979269"/>
    <lineage>
        <taxon>Bacteria</taxon>
        <taxon>Pseudomonadati</taxon>
        <taxon>Pseudomonadota</taxon>
        <taxon>Alphaproteobacteria</taxon>
        <taxon>Acetobacterales</taxon>
        <taxon>Roseomonadaceae</taxon>
        <taxon>Rhodovarius</taxon>
    </lineage>
</organism>
<dbReference type="RefSeq" id="WP_127787171.1">
    <property type="nucleotide sequence ID" value="NZ_SACL01000002.1"/>
</dbReference>
<keyword evidence="2" id="KW-0560">Oxidoreductase</keyword>
<dbReference type="SUPFAM" id="SSF51735">
    <property type="entry name" value="NAD(P)-binding Rossmann-fold domains"/>
    <property type="match status" value="1"/>
</dbReference>
<dbReference type="InterPro" id="IPR036291">
    <property type="entry name" value="NAD(P)-bd_dom_sf"/>
</dbReference>
<name>A0A437MJX4_9PROT</name>
<keyword evidence="4" id="KW-1185">Reference proteome</keyword>
<dbReference type="EMBL" id="SACL01000002">
    <property type="protein sequence ID" value="RVT97942.1"/>
    <property type="molecule type" value="Genomic_DNA"/>
</dbReference>
<comment type="similarity">
    <text evidence="1">Belongs to the short-chain dehydrogenases/reductases (SDR) family.</text>
</comment>
<dbReference type="Proteomes" id="UP000282957">
    <property type="component" value="Unassembled WGS sequence"/>
</dbReference>
<dbReference type="Gene3D" id="3.40.50.720">
    <property type="entry name" value="NAD(P)-binding Rossmann-like Domain"/>
    <property type="match status" value="1"/>
</dbReference>
<evidence type="ECO:0000256" key="1">
    <source>
        <dbReference type="ARBA" id="ARBA00006484"/>
    </source>
</evidence>
<sequence length="250" mass="25923">MDIRFNNRTVLVSGGAQGIGRAICVGFRDAGARVHVVDRDPRIMQVGQELGITAHVADLSDQAAAAGVVRAVVAAEGRLDVLALAAGGPCGLGGLQLAEINDANWDRIMDANVKTGLWLSQAAAPEMAKNKWGRIVIVSSGAGLRASRTGLHAYTAAKHAAIGLTRQLSVGLGPLGITANTVAPGLILSGPDAIDQWNGYSEEKKTQVLAQLSTGRLGEPEDIAHAVMFLASEQASWITGQVLPVEGGRP</sequence>
<evidence type="ECO:0000313" key="4">
    <source>
        <dbReference type="Proteomes" id="UP000282957"/>
    </source>
</evidence>
<accession>A0A437MJX4</accession>
<evidence type="ECO:0000256" key="2">
    <source>
        <dbReference type="ARBA" id="ARBA00023002"/>
    </source>
</evidence>
<dbReference type="PANTHER" id="PTHR43639">
    <property type="entry name" value="OXIDOREDUCTASE, SHORT-CHAIN DEHYDROGENASE/REDUCTASE FAMILY (AFU_ORTHOLOGUE AFUA_5G02870)"/>
    <property type="match status" value="1"/>
</dbReference>
<gene>
    <name evidence="3" type="ORF">EOD42_09160</name>
</gene>
<dbReference type="AlphaFoldDB" id="A0A437MJX4"/>
<dbReference type="GO" id="GO:0016491">
    <property type="term" value="F:oxidoreductase activity"/>
    <property type="evidence" value="ECO:0007669"/>
    <property type="project" value="UniProtKB-KW"/>
</dbReference>
<dbReference type="Pfam" id="PF13561">
    <property type="entry name" value="adh_short_C2"/>
    <property type="match status" value="1"/>
</dbReference>
<comment type="caution">
    <text evidence="3">The sequence shown here is derived from an EMBL/GenBank/DDBJ whole genome shotgun (WGS) entry which is preliminary data.</text>
</comment>
<protein>
    <submittedName>
        <fullName evidence="3">SDR family oxidoreductase</fullName>
    </submittedName>
</protein>
<dbReference type="InterPro" id="IPR002347">
    <property type="entry name" value="SDR_fam"/>
</dbReference>
<dbReference type="PANTHER" id="PTHR43639:SF1">
    <property type="entry name" value="SHORT-CHAIN DEHYDROGENASE_REDUCTASE FAMILY PROTEIN"/>
    <property type="match status" value="1"/>
</dbReference>
<dbReference type="FunFam" id="3.40.50.720:FF:000084">
    <property type="entry name" value="Short-chain dehydrogenase reductase"/>
    <property type="match status" value="1"/>
</dbReference>
<dbReference type="CDD" id="cd05233">
    <property type="entry name" value="SDR_c"/>
    <property type="match status" value="1"/>
</dbReference>
<dbReference type="PRINTS" id="PR00081">
    <property type="entry name" value="GDHRDH"/>
</dbReference>
<evidence type="ECO:0000313" key="3">
    <source>
        <dbReference type="EMBL" id="RVT97942.1"/>
    </source>
</evidence>
<proteinExistence type="inferred from homology"/>
<reference evidence="3 4" key="1">
    <citation type="submission" date="2019-01" db="EMBL/GenBank/DDBJ databases">
        <authorList>
            <person name="Chen W.-M."/>
        </authorList>
    </citation>
    <scope>NUCLEOTIDE SEQUENCE [LARGE SCALE GENOMIC DNA]</scope>
    <source>
        <strain evidence="3 4">CCP-6</strain>
    </source>
</reference>
<dbReference type="OrthoDB" id="9780084at2"/>